<keyword evidence="2" id="KW-1003">Cell membrane</keyword>
<evidence type="ECO:0000256" key="2">
    <source>
        <dbReference type="ARBA" id="ARBA00022475"/>
    </source>
</evidence>
<accession>A0A062V6A1</accession>
<feature type="transmembrane region" description="Helical" evidence="6">
    <location>
        <begin position="39"/>
        <end position="62"/>
    </location>
</feature>
<proteinExistence type="predicted"/>
<feature type="transmembrane region" description="Helical" evidence="6">
    <location>
        <begin position="428"/>
        <end position="445"/>
    </location>
</feature>
<gene>
    <name evidence="7" type="ORF">ANME2D_01272</name>
</gene>
<name>A0A062V6A1_9EURY</name>
<sequence>MKKTLTFYSILFILFVVLQRGVGALTKVVLANSITPYEYGIITLVAISLPGMFQLVSTLNFFYILSHAGEGKNYFGSAVAFSLLVTTLLAIILLIYNKEFFNYLNLPMERWELLYIVIISSLLFISITVVFQGLFKGLRIYSMPGIIMTLPSLFRLAVVFILVYILNINSFAIVILIFALSNAIPLVYISLSERFRSYISMIRPINIPSKRMFVFGASLFIVGSFSSMGQYIIKIVLSHDLGVVWQGYYDVSLTIASVLLFSVGTMSYVSVPEATNPNKNTIYEKGGLGDVTRGLFSLLVFLIIILYFYADYIVVKFFSEDYILASEYVFILAIGYLFNFIQIFLANLNLSFTKNAKDYISLTIRSFFLLPLFFFLTRFLINFFEGYGYGNGFVGAYISYTALLSLYTLLTIHYSSDLSPLKILLHRIDRLITSLTVTFLFLYYIDPPVLIGIITSAALFTLLVISSGYLSKTMFLEIIRGSKPSLQ</sequence>
<feature type="transmembrane region" description="Helical" evidence="6">
    <location>
        <begin position="171"/>
        <end position="191"/>
    </location>
</feature>
<reference evidence="7 8" key="1">
    <citation type="journal article" date="2013" name="Nature">
        <title>Anaerobic oxidation of methane coupled to nitrate reduction in a novel archaeal lineage.</title>
        <authorList>
            <person name="Haroon M.F."/>
            <person name="Hu S."/>
            <person name="Shi Y."/>
            <person name="Imelfort M."/>
            <person name="Keller J."/>
            <person name="Hugenholtz P."/>
            <person name="Yuan Z."/>
            <person name="Tyson G.W."/>
        </authorList>
    </citation>
    <scope>NUCLEOTIDE SEQUENCE [LARGE SCALE GENOMIC DNA]</scope>
    <source>
        <strain evidence="7 8">ANME-2d</strain>
    </source>
</reference>
<keyword evidence="8" id="KW-1185">Reference proteome</keyword>
<evidence type="ECO:0000313" key="7">
    <source>
        <dbReference type="EMBL" id="KCZ72837.1"/>
    </source>
</evidence>
<feature type="transmembrane region" description="Helical" evidence="6">
    <location>
        <begin position="330"/>
        <end position="350"/>
    </location>
</feature>
<feature type="transmembrane region" description="Helical" evidence="6">
    <location>
        <begin position="451"/>
        <end position="470"/>
    </location>
</feature>
<evidence type="ECO:0000256" key="3">
    <source>
        <dbReference type="ARBA" id="ARBA00022692"/>
    </source>
</evidence>
<feature type="transmembrane region" description="Helical" evidence="6">
    <location>
        <begin position="147"/>
        <end position="165"/>
    </location>
</feature>
<keyword evidence="4 6" id="KW-1133">Transmembrane helix</keyword>
<evidence type="ECO:0000256" key="1">
    <source>
        <dbReference type="ARBA" id="ARBA00004651"/>
    </source>
</evidence>
<organism evidence="7 8">
    <name type="scientific">Candidatus Methanoperedens nitratireducens</name>
    <dbReference type="NCBI Taxonomy" id="1392998"/>
    <lineage>
        <taxon>Archaea</taxon>
        <taxon>Methanobacteriati</taxon>
        <taxon>Methanobacteriota</taxon>
        <taxon>Stenosarchaea group</taxon>
        <taxon>Methanomicrobia</taxon>
        <taxon>Methanosarcinales</taxon>
        <taxon>ANME-2 cluster</taxon>
        <taxon>Candidatus Methanoperedentaceae</taxon>
        <taxon>Candidatus Methanoperedens</taxon>
    </lineage>
</organism>
<feature type="transmembrane region" description="Helical" evidence="6">
    <location>
        <begin position="393"/>
        <end position="416"/>
    </location>
</feature>
<comment type="subcellular location">
    <subcellularLocation>
        <location evidence="1">Cell membrane</location>
        <topology evidence="1">Multi-pass membrane protein</topology>
    </subcellularLocation>
</comment>
<dbReference type="OrthoDB" id="148354at2157"/>
<dbReference type="RefSeq" id="WP_048089854.1">
    <property type="nucleotide sequence ID" value="NZ_JMIY01000002.1"/>
</dbReference>
<dbReference type="PANTHER" id="PTHR30250:SF11">
    <property type="entry name" value="O-ANTIGEN TRANSPORTER-RELATED"/>
    <property type="match status" value="1"/>
</dbReference>
<keyword evidence="5 6" id="KW-0472">Membrane</keyword>
<feature type="transmembrane region" description="Helical" evidence="6">
    <location>
        <begin position="115"/>
        <end position="135"/>
    </location>
</feature>
<evidence type="ECO:0000256" key="5">
    <source>
        <dbReference type="ARBA" id="ARBA00023136"/>
    </source>
</evidence>
<dbReference type="EMBL" id="JMIY01000002">
    <property type="protein sequence ID" value="KCZ72837.1"/>
    <property type="molecule type" value="Genomic_DNA"/>
</dbReference>
<dbReference type="GO" id="GO:0005886">
    <property type="term" value="C:plasma membrane"/>
    <property type="evidence" value="ECO:0007669"/>
    <property type="project" value="UniProtKB-SubCell"/>
</dbReference>
<evidence type="ECO:0000313" key="8">
    <source>
        <dbReference type="Proteomes" id="UP000027153"/>
    </source>
</evidence>
<dbReference type="PANTHER" id="PTHR30250">
    <property type="entry name" value="PST FAMILY PREDICTED COLANIC ACID TRANSPORTER"/>
    <property type="match status" value="1"/>
</dbReference>
<feature type="transmembrane region" description="Helical" evidence="6">
    <location>
        <begin position="74"/>
        <end position="95"/>
    </location>
</feature>
<feature type="transmembrane region" description="Helical" evidence="6">
    <location>
        <begin position="362"/>
        <end position="381"/>
    </location>
</feature>
<dbReference type="InterPro" id="IPR050833">
    <property type="entry name" value="Poly_Biosynth_Transport"/>
</dbReference>
<comment type="caution">
    <text evidence="7">The sequence shown here is derived from an EMBL/GenBank/DDBJ whole genome shotgun (WGS) entry which is preliminary data.</text>
</comment>
<feature type="transmembrane region" description="Helical" evidence="6">
    <location>
        <begin position="212"/>
        <end position="233"/>
    </location>
</feature>
<keyword evidence="3 6" id="KW-0812">Transmembrane</keyword>
<feature type="transmembrane region" description="Helical" evidence="6">
    <location>
        <begin position="291"/>
        <end position="310"/>
    </location>
</feature>
<protein>
    <submittedName>
        <fullName evidence="7">Membrane protein involved in the export of O-antigen and teichoic acid</fullName>
    </submittedName>
</protein>
<dbReference type="Proteomes" id="UP000027153">
    <property type="component" value="Unassembled WGS sequence"/>
</dbReference>
<dbReference type="AlphaFoldDB" id="A0A062V6A1"/>
<evidence type="ECO:0000256" key="6">
    <source>
        <dbReference type="SAM" id="Phobius"/>
    </source>
</evidence>
<evidence type="ECO:0000256" key="4">
    <source>
        <dbReference type="ARBA" id="ARBA00022989"/>
    </source>
</evidence>
<feature type="transmembrane region" description="Helical" evidence="6">
    <location>
        <begin position="253"/>
        <end position="271"/>
    </location>
</feature>